<dbReference type="GO" id="GO:0046872">
    <property type="term" value="F:metal ion binding"/>
    <property type="evidence" value="ECO:0007669"/>
    <property type="project" value="UniProtKB-KW"/>
</dbReference>
<evidence type="ECO:0000259" key="12">
    <source>
        <dbReference type="SMART" id="SM00228"/>
    </source>
</evidence>
<evidence type="ECO:0000256" key="2">
    <source>
        <dbReference type="ARBA" id="ARBA00004141"/>
    </source>
</evidence>
<dbReference type="InterPro" id="IPR008915">
    <property type="entry name" value="Peptidase_M50"/>
</dbReference>
<comment type="cofactor">
    <cofactor evidence="1 11">
        <name>Zn(2+)</name>
        <dbReference type="ChEBI" id="CHEBI:29105"/>
    </cofactor>
</comment>
<evidence type="ECO:0000313" key="13">
    <source>
        <dbReference type="EMBL" id="KRM91391.1"/>
    </source>
</evidence>
<evidence type="ECO:0000256" key="5">
    <source>
        <dbReference type="ARBA" id="ARBA00022692"/>
    </source>
</evidence>
<dbReference type="STRING" id="1423745.GCA_001311215_01547"/>
<keyword evidence="11" id="KW-0479">Metal-binding</keyword>
<evidence type="ECO:0000256" key="6">
    <source>
        <dbReference type="ARBA" id="ARBA00022801"/>
    </source>
</evidence>
<gene>
    <name evidence="13" type="ORF">FC87_GL000902</name>
</gene>
<comment type="similarity">
    <text evidence="3 11">Belongs to the peptidase M50B family.</text>
</comment>
<dbReference type="PATRIC" id="fig|1423745.4.peg.963"/>
<keyword evidence="7 11" id="KW-0862">Zinc</keyword>
<keyword evidence="8 11" id="KW-1133">Transmembrane helix</keyword>
<keyword evidence="9 11" id="KW-0482">Metalloprotease</keyword>
<feature type="transmembrane region" description="Helical" evidence="11">
    <location>
        <begin position="173"/>
        <end position="197"/>
    </location>
</feature>
<dbReference type="GO" id="GO:0016020">
    <property type="term" value="C:membrane"/>
    <property type="evidence" value="ECO:0007669"/>
    <property type="project" value="UniProtKB-SubCell"/>
</dbReference>
<feature type="transmembrane region" description="Helical" evidence="11">
    <location>
        <begin position="6"/>
        <end position="26"/>
    </location>
</feature>
<comment type="subcellular location">
    <subcellularLocation>
        <location evidence="2">Membrane</location>
        <topology evidence="2">Multi-pass membrane protein</topology>
    </subcellularLocation>
</comment>
<evidence type="ECO:0000256" key="4">
    <source>
        <dbReference type="ARBA" id="ARBA00022670"/>
    </source>
</evidence>
<dbReference type="Pfam" id="PF17820">
    <property type="entry name" value="PDZ_6"/>
    <property type="match status" value="1"/>
</dbReference>
<accession>A0A0R2CI94</accession>
<dbReference type="SMART" id="SM00228">
    <property type="entry name" value="PDZ"/>
    <property type="match status" value="1"/>
</dbReference>
<keyword evidence="6 11" id="KW-0378">Hydrolase</keyword>
<dbReference type="RefSeq" id="WP_009167248.1">
    <property type="nucleotide sequence ID" value="NZ_AYZI01000005.1"/>
</dbReference>
<dbReference type="PANTHER" id="PTHR42837:SF2">
    <property type="entry name" value="MEMBRANE METALLOPROTEASE ARASP2, CHLOROPLASTIC-RELATED"/>
    <property type="match status" value="1"/>
</dbReference>
<evidence type="ECO:0000256" key="1">
    <source>
        <dbReference type="ARBA" id="ARBA00001947"/>
    </source>
</evidence>
<comment type="caution">
    <text evidence="13">The sequence shown here is derived from an EMBL/GenBank/DDBJ whole genome shotgun (WGS) entry which is preliminary data.</text>
</comment>
<dbReference type="Proteomes" id="UP000051586">
    <property type="component" value="Unassembled WGS sequence"/>
</dbReference>
<proteinExistence type="inferred from homology"/>
<dbReference type="EC" id="3.4.24.-" evidence="11"/>
<reference evidence="13 14" key="1">
    <citation type="journal article" date="2015" name="Genome Announc.">
        <title>Expanding the biotechnology potential of lactobacilli through comparative genomics of 213 strains and associated genera.</title>
        <authorList>
            <person name="Sun Z."/>
            <person name="Harris H.M."/>
            <person name="McCann A."/>
            <person name="Guo C."/>
            <person name="Argimon S."/>
            <person name="Zhang W."/>
            <person name="Yang X."/>
            <person name="Jeffery I.B."/>
            <person name="Cooney J.C."/>
            <person name="Kagawa T.F."/>
            <person name="Liu W."/>
            <person name="Song Y."/>
            <person name="Salvetti E."/>
            <person name="Wrobel A."/>
            <person name="Rasinkangas P."/>
            <person name="Parkhill J."/>
            <person name="Rea M.C."/>
            <person name="O'Sullivan O."/>
            <person name="Ritari J."/>
            <person name="Douillard F.P."/>
            <person name="Paul Ross R."/>
            <person name="Yang R."/>
            <person name="Briner A.E."/>
            <person name="Felis G.E."/>
            <person name="de Vos W.M."/>
            <person name="Barrangou R."/>
            <person name="Klaenhammer T.R."/>
            <person name="Caufield P.W."/>
            <person name="Cui Y."/>
            <person name="Zhang H."/>
            <person name="O'Toole P.W."/>
        </authorList>
    </citation>
    <scope>NUCLEOTIDE SEQUENCE [LARGE SCALE GENOMIC DNA]</scope>
    <source>
        <strain evidence="13 14">DSM 22689</strain>
    </source>
</reference>
<dbReference type="CDD" id="cd06163">
    <property type="entry name" value="S2P-M50_PDZ_RseP-like"/>
    <property type="match status" value="1"/>
</dbReference>
<feature type="domain" description="PDZ" evidence="12">
    <location>
        <begin position="187"/>
        <end position="263"/>
    </location>
</feature>
<dbReference type="InterPro" id="IPR001478">
    <property type="entry name" value="PDZ"/>
</dbReference>
<dbReference type="AlphaFoldDB" id="A0A0R2CI94"/>
<dbReference type="Gene3D" id="2.30.42.10">
    <property type="match status" value="1"/>
</dbReference>
<evidence type="ECO:0000256" key="3">
    <source>
        <dbReference type="ARBA" id="ARBA00007931"/>
    </source>
</evidence>
<feature type="transmembrane region" description="Helical" evidence="11">
    <location>
        <begin position="395"/>
        <end position="416"/>
    </location>
</feature>
<dbReference type="GO" id="GO:0006508">
    <property type="term" value="P:proteolysis"/>
    <property type="evidence" value="ECO:0007669"/>
    <property type="project" value="UniProtKB-KW"/>
</dbReference>
<evidence type="ECO:0000256" key="8">
    <source>
        <dbReference type="ARBA" id="ARBA00022989"/>
    </source>
</evidence>
<evidence type="ECO:0000313" key="14">
    <source>
        <dbReference type="Proteomes" id="UP000051586"/>
    </source>
</evidence>
<dbReference type="PANTHER" id="PTHR42837">
    <property type="entry name" value="REGULATOR OF SIGMA-E PROTEASE RSEP"/>
    <property type="match status" value="1"/>
</dbReference>
<evidence type="ECO:0000256" key="10">
    <source>
        <dbReference type="ARBA" id="ARBA00023136"/>
    </source>
</evidence>
<dbReference type="InterPro" id="IPR041489">
    <property type="entry name" value="PDZ_6"/>
</dbReference>
<keyword evidence="10 11" id="KW-0472">Membrane</keyword>
<sequence length="425" mass="46735">MLTTIISFIIVFGILVFVHEFGHFIVAKRAGLMVREFSIGMGPKLFFYHYHQTTYTLRLLPIGGYVLLAGNDDDEVNQIKPGTDVRLQLNQAGIVTKIDLSRNQQLLQGIPFQVAKADLVNTLEISGYENGAEEIKKQYQVDHDALIVQPNGIALQIAPVDVQFQNAPVWKKLLVNLAGIVNNILLAIVAFTVLAFLQGGVSKNTNQIQISNVKPAIAKQAGLQNGDRITTVNGQKTANFTDLSQAISKLPGKRAKLTVKRGQQEKDVVVKLGSKKVQKQRVGYLGITAAVDHSLRAKFLAGFSRTWMTAKQLFGALWYMVSGHFSLNDLGGPVAIFATTSQATSYGMVGVISFLAWLSINLAIVNLIPIPALDGGKILLNVIEMLRGKPLSERFETLLTIGGFVFLIGLMLLVTWNDIMRYFIR</sequence>
<dbReference type="CDD" id="cd23081">
    <property type="entry name" value="cpPDZ_EcRseP-like"/>
    <property type="match status" value="1"/>
</dbReference>
<dbReference type="GO" id="GO:0004222">
    <property type="term" value="F:metalloendopeptidase activity"/>
    <property type="evidence" value="ECO:0007669"/>
    <property type="project" value="InterPro"/>
</dbReference>
<evidence type="ECO:0000256" key="9">
    <source>
        <dbReference type="ARBA" id="ARBA00023049"/>
    </source>
</evidence>
<dbReference type="InterPro" id="IPR036034">
    <property type="entry name" value="PDZ_sf"/>
</dbReference>
<feature type="transmembrane region" description="Helical" evidence="11">
    <location>
        <begin position="346"/>
        <end position="368"/>
    </location>
</feature>
<dbReference type="Pfam" id="PF02163">
    <property type="entry name" value="Peptidase_M50"/>
    <property type="match status" value="1"/>
</dbReference>
<keyword evidence="4 13" id="KW-0645">Protease</keyword>
<dbReference type="EMBL" id="AYZI01000005">
    <property type="protein sequence ID" value="KRM91391.1"/>
    <property type="molecule type" value="Genomic_DNA"/>
</dbReference>
<evidence type="ECO:0000256" key="11">
    <source>
        <dbReference type="RuleBase" id="RU362031"/>
    </source>
</evidence>
<keyword evidence="5 11" id="KW-0812">Transmembrane</keyword>
<evidence type="ECO:0000256" key="7">
    <source>
        <dbReference type="ARBA" id="ARBA00022833"/>
    </source>
</evidence>
<dbReference type="NCBIfam" id="TIGR00054">
    <property type="entry name" value="RIP metalloprotease RseP"/>
    <property type="match status" value="1"/>
</dbReference>
<protein>
    <recommendedName>
        <fullName evidence="11">Zinc metalloprotease</fullName>
        <ecNumber evidence="11">3.4.24.-</ecNumber>
    </recommendedName>
</protein>
<dbReference type="SUPFAM" id="SSF50156">
    <property type="entry name" value="PDZ domain-like"/>
    <property type="match status" value="1"/>
</dbReference>
<name>A0A0R2CI94_9LACO</name>
<organism evidence="13 14">
    <name type="scientific">Fructilactobacillus florum DSM 22689 = JCM 16035</name>
    <dbReference type="NCBI Taxonomy" id="1423745"/>
    <lineage>
        <taxon>Bacteria</taxon>
        <taxon>Bacillati</taxon>
        <taxon>Bacillota</taxon>
        <taxon>Bacilli</taxon>
        <taxon>Lactobacillales</taxon>
        <taxon>Lactobacillaceae</taxon>
        <taxon>Fructilactobacillus</taxon>
    </lineage>
</organism>
<dbReference type="InterPro" id="IPR004387">
    <property type="entry name" value="Pept_M50_Zn"/>
</dbReference>